<evidence type="ECO:0000313" key="8">
    <source>
        <dbReference type="Proteomes" id="UP000190814"/>
    </source>
</evidence>
<dbReference type="GO" id="GO:0006308">
    <property type="term" value="P:DNA catabolic process"/>
    <property type="evidence" value="ECO:0007669"/>
    <property type="project" value="UniProtKB-UniRule"/>
</dbReference>
<name>A0A1T4V4Y3_9FIRM</name>
<dbReference type="Gene3D" id="1.10.287.1040">
    <property type="entry name" value="Exonuclease VII, small subunit"/>
    <property type="match status" value="1"/>
</dbReference>
<dbReference type="PANTHER" id="PTHR34137">
    <property type="entry name" value="EXODEOXYRIBONUCLEASE 7 SMALL SUBUNIT"/>
    <property type="match status" value="1"/>
</dbReference>
<evidence type="ECO:0000313" key="7">
    <source>
        <dbReference type="EMBL" id="SKA60070.1"/>
    </source>
</evidence>
<protein>
    <recommendedName>
        <fullName evidence="6">Exodeoxyribonuclease VII small subunit</fullName>
        <ecNumber evidence="6">3.1.11.6</ecNumber>
    </recommendedName>
</protein>
<keyword evidence="5" id="KW-0269">Exonuclease</keyword>
<dbReference type="GO" id="GO:0008855">
    <property type="term" value="F:exodeoxyribonuclease VII activity"/>
    <property type="evidence" value="ECO:0007669"/>
    <property type="project" value="UniProtKB-UniRule"/>
</dbReference>
<dbReference type="Proteomes" id="UP000190814">
    <property type="component" value="Unassembled WGS sequence"/>
</dbReference>
<evidence type="ECO:0000256" key="3">
    <source>
        <dbReference type="ARBA" id="ARBA00022722"/>
    </source>
</evidence>
<dbReference type="PANTHER" id="PTHR34137:SF1">
    <property type="entry name" value="EXODEOXYRIBONUCLEASE 7 SMALL SUBUNIT"/>
    <property type="match status" value="1"/>
</dbReference>
<dbReference type="Pfam" id="PF02609">
    <property type="entry name" value="Exonuc_VII_S"/>
    <property type="match status" value="1"/>
</dbReference>
<dbReference type="EC" id="3.1.11.6" evidence="6"/>
<evidence type="ECO:0000256" key="6">
    <source>
        <dbReference type="NCBIfam" id="TIGR01280"/>
    </source>
</evidence>
<keyword evidence="3" id="KW-0540">Nuclease</keyword>
<gene>
    <name evidence="7" type="ORF">SAMN02745111_00170</name>
</gene>
<keyword evidence="4" id="KW-0378">Hydrolase</keyword>
<keyword evidence="2" id="KW-0963">Cytoplasm</keyword>
<sequence length="64" mass="7465">MANKKELSIEDIYDKLDGLIEQMDSDDISLEDSFKLYNEGLLLVKECNEKIEKVEKDIEVLENE</sequence>
<dbReference type="STRING" id="39495.SAMN02745111_00170"/>
<dbReference type="RefSeq" id="WP_078765062.1">
    <property type="nucleotide sequence ID" value="NZ_FUXZ01000002.1"/>
</dbReference>
<dbReference type="EMBL" id="FUXZ01000002">
    <property type="protein sequence ID" value="SKA60070.1"/>
    <property type="molecule type" value="Genomic_DNA"/>
</dbReference>
<dbReference type="GO" id="GO:0005829">
    <property type="term" value="C:cytosol"/>
    <property type="evidence" value="ECO:0007669"/>
    <property type="project" value="TreeGrafter"/>
</dbReference>
<keyword evidence="8" id="KW-1185">Reference proteome</keyword>
<organism evidence="7 8">
    <name type="scientific">Eubacterium uniforme</name>
    <dbReference type="NCBI Taxonomy" id="39495"/>
    <lineage>
        <taxon>Bacteria</taxon>
        <taxon>Bacillati</taxon>
        <taxon>Bacillota</taxon>
        <taxon>Clostridia</taxon>
        <taxon>Eubacteriales</taxon>
        <taxon>Eubacteriaceae</taxon>
        <taxon>Eubacterium</taxon>
    </lineage>
</organism>
<dbReference type="NCBIfam" id="TIGR01280">
    <property type="entry name" value="xseB"/>
    <property type="match status" value="1"/>
</dbReference>
<dbReference type="GO" id="GO:0009318">
    <property type="term" value="C:exodeoxyribonuclease VII complex"/>
    <property type="evidence" value="ECO:0007669"/>
    <property type="project" value="UniProtKB-UniRule"/>
</dbReference>
<dbReference type="OrthoDB" id="1771251at2"/>
<evidence type="ECO:0000256" key="2">
    <source>
        <dbReference type="ARBA" id="ARBA00022490"/>
    </source>
</evidence>
<evidence type="ECO:0000256" key="5">
    <source>
        <dbReference type="ARBA" id="ARBA00022839"/>
    </source>
</evidence>
<dbReference type="InterPro" id="IPR037004">
    <property type="entry name" value="Exonuc_VII_ssu_sf"/>
</dbReference>
<dbReference type="InterPro" id="IPR003761">
    <property type="entry name" value="Exonuc_VII_S"/>
</dbReference>
<proteinExistence type="inferred from homology"/>
<comment type="similarity">
    <text evidence="1">Belongs to the XseB family.</text>
</comment>
<accession>A0A1T4V4Y3</accession>
<reference evidence="7 8" key="1">
    <citation type="submission" date="2017-02" db="EMBL/GenBank/DDBJ databases">
        <authorList>
            <person name="Peterson S.W."/>
        </authorList>
    </citation>
    <scope>NUCLEOTIDE SEQUENCE [LARGE SCALE GENOMIC DNA]</scope>
    <source>
        <strain evidence="7 8">ATCC 35992</strain>
    </source>
</reference>
<dbReference type="SUPFAM" id="SSF116842">
    <property type="entry name" value="XseB-like"/>
    <property type="match status" value="1"/>
</dbReference>
<evidence type="ECO:0000256" key="1">
    <source>
        <dbReference type="ARBA" id="ARBA00009998"/>
    </source>
</evidence>
<evidence type="ECO:0000256" key="4">
    <source>
        <dbReference type="ARBA" id="ARBA00022801"/>
    </source>
</evidence>
<dbReference type="AlphaFoldDB" id="A0A1T4V4Y3"/>